<dbReference type="Proteomes" id="UP001153365">
    <property type="component" value="Unassembled WGS sequence"/>
</dbReference>
<evidence type="ECO:0000313" key="3">
    <source>
        <dbReference type="EMBL" id="CAH7685703.1"/>
    </source>
</evidence>
<feature type="transmembrane region" description="Helical" evidence="2">
    <location>
        <begin position="121"/>
        <end position="140"/>
    </location>
</feature>
<gene>
    <name evidence="3" type="ORF">PPACK8108_LOCUS20274</name>
</gene>
<dbReference type="EMBL" id="CALTRL010005741">
    <property type="protein sequence ID" value="CAH7685703.1"/>
    <property type="molecule type" value="Genomic_DNA"/>
</dbReference>
<organism evidence="3 4">
    <name type="scientific">Phakopsora pachyrhizi</name>
    <name type="common">Asian soybean rust disease fungus</name>
    <dbReference type="NCBI Taxonomy" id="170000"/>
    <lineage>
        <taxon>Eukaryota</taxon>
        <taxon>Fungi</taxon>
        <taxon>Dikarya</taxon>
        <taxon>Basidiomycota</taxon>
        <taxon>Pucciniomycotina</taxon>
        <taxon>Pucciniomycetes</taxon>
        <taxon>Pucciniales</taxon>
        <taxon>Phakopsoraceae</taxon>
        <taxon>Phakopsora</taxon>
    </lineage>
</organism>
<feature type="compositionally biased region" description="Low complexity" evidence="1">
    <location>
        <begin position="52"/>
        <end position="68"/>
    </location>
</feature>
<proteinExistence type="predicted"/>
<protein>
    <submittedName>
        <fullName evidence="3">Expressed protein</fullName>
    </submittedName>
</protein>
<keyword evidence="4" id="KW-1185">Reference proteome</keyword>
<evidence type="ECO:0000256" key="1">
    <source>
        <dbReference type="SAM" id="MobiDB-lite"/>
    </source>
</evidence>
<name>A0AAV0BGU0_PHAPC</name>
<accession>A0AAV0BGU0</accession>
<keyword evidence="2" id="KW-0472">Membrane</keyword>
<keyword evidence="2" id="KW-0812">Transmembrane</keyword>
<dbReference type="AlphaFoldDB" id="A0AAV0BGU0"/>
<evidence type="ECO:0000313" key="4">
    <source>
        <dbReference type="Proteomes" id="UP001153365"/>
    </source>
</evidence>
<feature type="region of interest" description="Disordered" evidence="1">
    <location>
        <begin position="45"/>
        <end position="81"/>
    </location>
</feature>
<sequence>MSRQSKLATTKFLAALASVHEEEACVSDDDSISDIEIRRQHILESMAKLEGKPSSGEPSSEAEPNPGSKSNSKKPPGLAPSSFDYFHGVKPAASYQMGLSQEGSCYSNQEMMMQMMMMRMMMAFPGVAVMGAAPMTNYPYGGSSQHYTQSAALQPNHQMNHNLSSSAFQGPGLGQVPFSNQYTQPIMNRGSNQTPRKTFLMMASGSERDQLMRAAQVNWQYPSQIAPKSIHSVAPHHQTSGALKESHSFTPSTPLARLESNRQNYLDIHHQDEYNNSNGVMGNRADGRTNGSGGGRLSSAAKKFMETVPPLPPKNQLATMKNGYYAQLEINKRKKDDLSWLDY</sequence>
<feature type="region of interest" description="Disordered" evidence="1">
    <location>
        <begin position="273"/>
        <end position="298"/>
    </location>
</feature>
<comment type="caution">
    <text evidence="3">The sequence shown here is derived from an EMBL/GenBank/DDBJ whole genome shotgun (WGS) entry which is preliminary data.</text>
</comment>
<keyword evidence="2" id="KW-1133">Transmembrane helix</keyword>
<reference evidence="3" key="1">
    <citation type="submission" date="2022-06" db="EMBL/GenBank/DDBJ databases">
        <authorList>
            <consortium name="SYNGENTA / RWTH Aachen University"/>
        </authorList>
    </citation>
    <scope>NUCLEOTIDE SEQUENCE</scope>
</reference>
<evidence type="ECO:0000256" key="2">
    <source>
        <dbReference type="SAM" id="Phobius"/>
    </source>
</evidence>